<name>A0AAW1M5C5_SAPOF</name>
<proteinExistence type="predicted"/>
<feature type="non-terminal residue" evidence="1">
    <location>
        <position position="107"/>
    </location>
</feature>
<sequence length="107" mass="13202">INWNWKDVSEAKRKLMWEDTMNLFHIPDEKRYREKFLSSVAKRFRDFKAKLVSGWITKTRQRSKYEDGKEPPDIWKHIKVEDWRLFQKIKTMSPAKKRISHLHHLNH</sequence>
<dbReference type="Proteomes" id="UP001443914">
    <property type="component" value="Unassembled WGS sequence"/>
</dbReference>
<gene>
    <name evidence="1" type="ORF">RND81_03G061700</name>
</gene>
<protein>
    <submittedName>
        <fullName evidence="1">Uncharacterized protein</fullName>
    </submittedName>
</protein>
<organism evidence="1 2">
    <name type="scientific">Saponaria officinalis</name>
    <name type="common">Common soapwort</name>
    <name type="synonym">Lychnis saponaria</name>
    <dbReference type="NCBI Taxonomy" id="3572"/>
    <lineage>
        <taxon>Eukaryota</taxon>
        <taxon>Viridiplantae</taxon>
        <taxon>Streptophyta</taxon>
        <taxon>Embryophyta</taxon>
        <taxon>Tracheophyta</taxon>
        <taxon>Spermatophyta</taxon>
        <taxon>Magnoliopsida</taxon>
        <taxon>eudicotyledons</taxon>
        <taxon>Gunneridae</taxon>
        <taxon>Pentapetalae</taxon>
        <taxon>Caryophyllales</taxon>
        <taxon>Caryophyllaceae</taxon>
        <taxon>Caryophylleae</taxon>
        <taxon>Saponaria</taxon>
    </lineage>
</organism>
<comment type="caution">
    <text evidence="1">The sequence shown here is derived from an EMBL/GenBank/DDBJ whole genome shotgun (WGS) entry which is preliminary data.</text>
</comment>
<feature type="non-terminal residue" evidence="1">
    <location>
        <position position="1"/>
    </location>
</feature>
<dbReference type="EMBL" id="JBDFQZ010000003">
    <property type="protein sequence ID" value="KAK9740807.1"/>
    <property type="molecule type" value="Genomic_DNA"/>
</dbReference>
<evidence type="ECO:0000313" key="1">
    <source>
        <dbReference type="EMBL" id="KAK9740807.1"/>
    </source>
</evidence>
<reference evidence="1" key="1">
    <citation type="submission" date="2024-03" db="EMBL/GenBank/DDBJ databases">
        <title>WGS assembly of Saponaria officinalis var. Norfolk2.</title>
        <authorList>
            <person name="Jenkins J."/>
            <person name="Shu S."/>
            <person name="Grimwood J."/>
            <person name="Barry K."/>
            <person name="Goodstein D."/>
            <person name="Schmutz J."/>
            <person name="Leebens-Mack J."/>
            <person name="Osbourn A."/>
        </authorList>
    </citation>
    <scope>NUCLEOTIDE SEQUENCE [LARGE SCALE GENOMIC DNA]</scope>
    <source>
        <strain evidence="1">JIC</strain>
    </source>
</reference>
<evidence type="ECO:0000313" key="2">
    <source>
        <dbReference type="Proteomes" id="UP001443914"/>
    </source>
</evidence>
<keyword evidence="2" id="KW-1185">Reference proteome</keyword>
<accession>A0AAW1M5C5</accession>
<dbReference type="AlphaFoldDB" id="A0AAW1M5C5"/>